<dbReference type="SUPFAM" id="SSF103473">
    <property type="entry name" value="MFS general substrate transporter"/>
    <property type="match status" value="1"/>
</dbReference>
<feature type="transmembrane region" description="Helical" evidence="10">
    <location>
        <begin position="87"/>
        <end position="105"/>
    </location>
</feature>
<feature type="transmembrane region" description="Helical" evidence="10">
    <location>
        <begin position="305"/>
        <end position="322"/>
    </location>
</feature>
<evidence type="ECO:0000256" key="1">
    <source>
        <dbReference type="ARBA" id="ARBA00004651"/>
    </source>
</evidence>
<keyword evidence="8 10" id="KW-0472">Membrane</keyword>
<evidence type="ECO:0000256" key="5">
    <source>
        <dbReference type="ARBA" id="ARBA00022692"/>
    </source>
</evidence>
<dbReference type="GO" id="GO:0005886">
    <property type="term" value="C:plasma membrane"/>
    <property type="evidence" value="ECO:0007669"/>
    <property type="project" value="UniProtKB-SubCell"/>
</dbReference>
<evidence type="ECO:0000256" key="4">
    <source>
        <dbReference type="ARBA" id="ARBA00022475"/>
    </source>
</evidence>
<evidence type="ECO:0000313" key="12">
    <source>
        <dbReference type="EMBL" id="KWV69824.1"/>
    </source>
</evidence>
<feature type="transmembrane region" description="Helical" evidence="10">
    <location>
        <begin position="401"/>
        <end position="418"/>
    </location>
</feature>
<protein>
    <submittedName>
        <fullName evidence="12">Proline/betaine transporter</fullName>
    </submittedName>
</protein>
<dbReference type="FunFam" id="1.20.1250.20:FF:000001">
    <property type="entry name" value="Dicarboxylate MFS transporter"/>
    <property type="match status" value="1"/>
</dbReference>
<dbReference type="InterPro" id="IPR011701">
    <property type="entry name" value="MFS"/>
</dbReference>
<keyword evidence="7 10" id="KW-1133">Transmembrane helix</keyword>
<evidence type="ECO:0000256" key="9">
    <source>
        <dbReference type="SAM" id="MobiDB-lite"/>
    </source>
</evidence>
<feature type="transmembrane region" description="Helical" evidence="10">
    <location>
        <begin position="277"/>
        <end position="298"/>
    </location>
</feature>
<dbReference type="RefSeq" id="WP_230962089.1">
    <property type="nucleotide sequence ID" value="NZ_LCYC01000064.1"/>
</dbReference>
<feature type="transmembrane region" description="Helical" evidence="10">
    <location>
        <begin position="111"/>
        <end position="131"/>
    </location>
</feature>
<feature type="transmembrane region" description="Helical" evidence="10">
    <location>
        <begin position="30"/>
        <end position="47"/>
    </location>
</feature>
<dbReference type="PANTHER" id="PTHR43528:SF1">
    <property type="entry name" value="ALPHA-KETOGLUTARATE PERMEASE"/>
    <property type="match status" value="1"/>
</dbReference>
<dbReference type="AlphaFoldDB" id="A0A120FWF1"/>
<feature type="transmembrane region" description="Helical" evidence="10">
    <location>
        <begin position="152"/>
        <end position="175"/>
    </location>
</feature>
<keyword evidence="6" id="KW-0769">Symport</keyword>
<dbReference type="PATRIC" id="fig|294.195.peg.6659"/>
<dbReference type="PROSITE" id="PS00217">
    <property type="entry name" value="SUGAR_TRANSPORT_2"/>
    <property type="match status" value="1"/>
</dbReference>
<feature type="transmembrane region" description="Helical" evidence="10">
    <location>
        <begin position="367"/>
        <end position="389"/>
    </location>
</feature>
<feature type="transmembrane region" description="Helical" evidence="10">
    <location>
        <begin position="334"/>
        <end position="355"/>
    </location>
</feature>
<dbReference type="Proteomes" id="UP000063434">
    <property type="component" value="Unassembled WGS sequence"/>
</dbReference>
<dbReference type="InterPro" id="IPR036259">
    <property type="entry name" value="MFS_trans_sf"/>
</dbReference>
<evidence type="ECO:0000256" key="10">
    <source>
        <dbReference type="SAM" id="Phobius"/>
    </source>
</evidence>
<dbReference type="InterPro" id="IPR005829">
    <property type="entry name" value="Sugar_transporter_CS"/>
</dbReference>
<name>A0A120FWF1_PSEFL</name>
<evidence type="ECO:0000259" key="11">
    <source>
        <dbReference type="PROSITE" id="PS50850"/>
    </source>
</evidence>
<keyword evidence="5 10" id="KW-0812">Transmembrane</keyword>
<dbReference type="GO" id="GO:0015293">
    <property type="term" value="F:symporter activity"/>
    <property type="evidence" value="ECO:0007669"/>
    <property type="project" value="UniProtKB-KW"/>
</dbReference>
<reference evidence="12 13" key="1">
    <citation type="submission" date="2015-05" db="EMBL/GenBank/DDBJ databases">
        <title>A genomic and transcriptomic approach to investigate the blue pigment phenotype in Pseudomonas fluorescens.</title>
        <authorList>
            <person name="Andreani N.A."/>
            <person name="Cardazzo B."/>
        </authorList>
    </citation>
    <scope>NUCLEOTIDE SEQUENCE [LARGE SCALE GENOMIC DNA]</scope>
    <source>
        <strain evidence="12 13">Ps_40</strain>
    </source>
</reference>
<keyword evidence="4" id="KW-1003">Cell membrane</keyword>
<evidence type="ECO:0000313" key="13">
    <source>
        <dbReference type="Proteomes" id="UP000063434"/>
    </source>
</evidence>
<feature type="transmembrane region" description="Helical" evidence="10">
    <location>
        <begin position="187"/>
        <end position="206"/>
    </location>
</feature>
<proteinExistence type="inferred from homology"/>
<dbReference type="PROSITE" id="PS50850">
    <property type="entry name" value="MFS"/>
    <property type="match status" value="1"/>
</dbReference>
<feature type="region of interest" description="Disordered" evidence="9">
    <location>
        <begin position="448"/>
        <end position="473"/>
    </location>
</feature>
<organism evidence="12 13">
    <name type="scientific">Pseudomonas fluorescens</name>
    <dbReference type="NCBI Taxonomy" id="294"/>
    <lineage>
        <taxon>Bacteria</taxon>
        <taxon>Pseudomonadati</taxon>
        <taxon>Pseudomonadota</taxon>
        <taxon>Gammaproteobacteria</taxon>
        <taxon>Pseudomonadales</taxon>
        <taxon>Pseudomonadaceae</taxon>
        <taxon>Pseudomonas</taxon>
    </lineage>
</organism>
<sequence>MGNPAQDTVRKRRRAFLGATSGHLIEWYDYGVYGFLAVYIGQAFFVSDDPTTSLLASFAAFALSFFIRPLGGLFFGPLADKIGRRKTLIMALVMMTGSTVMLGLLPTYATLGIAAPILLILVRCVQGFSAGGEIGTVTSFISEYAGPGRRGFATCWLMVTAVLGLLLGGAVANGMTWVLGAEVMQEWAWRIPFLIAAPLGFISMYIRLKLEDSPEFLALQRAGQTSRAPLREVWQWKRAIALVFFIITLHSSIFYLVLTFASTYMAKILKFDSGTTLLYVFVASFSAAFVMPFGGAFTDKYGRKPFLMVIGTLATLAMFWLFKSAPTATPATFFAPLMAVAILFGLYASSTYALMSELLPTRIRSTGIAVAYNVPVAVFGGSAPLISTWLIKVTGDITSPWYFYVATGVVSLLALVVLRKEDFVASGHSTAVPANTAFASKLAPTGTENRNAGHPLDPDLPRHHAPAKAGALF</sequence>
<evidence type="ECO:0000256" key="3">
    <source>
        <dbReference type="ARBA" id="ARBA00022448"/>
    </source>
</evidence>
<dbReference type="InterPro" id="IPR051084">
    <property type="entry name" value="H+-coupled_symporters"/>
</dbReference>
<dbReference type="PANTHER" id="PTHR43528">
    <property type="entry name" value="ALPHA-KETOGLUTARATE PERMEASE"/>
    <property type="match status" value="1"/>
</dbReference>
<gene>
    <name evidence="12" type="primary">proP_9</name>
    <name evidence="12" type="ORF">PFL603g_06271</name>
</gene>
<feature type="transmembrane region" description="Helical" evidence="10">
    <location>
        <begin position="53"/>
        <end position="75"/>
    </location>
</feature>
<feature type="transmembrane region" description="Helical" evidence="10">
    <location>
        <begin position="239"/>
        <end position="265"/>
    </location>
</feature>
<feature type="domain" description="Major facilitator superfamily (MFS) profile" evidence="11">
    <location>
        <begin position="15"/>
        <end position="423"/>
    </location>
</feature>
<comment type="similarity">
    <text evidence="2">Belongs to the major facilitator superfamily. Metabolite:H+ Symporter (MHS) family (TC 2.A.1.6) family.</text>
</comment>
<dbReference type="Pfam" id="PF07690">
    <property type="entry name" value="MFS_1"/>
    <property type="match status" value="1"/>
</dbReference>
<comment type="caution">
    <text evidence="12">The sequence shown here is derived from an EMBL/GenBank/DDBJ whole genome shotgun (WGS) entry which is preliminary data.</text>
</comment>
<evidence type="ECO:0000256" key="7">
    <source>
        <dbReference type="ARBA" id="ARBA00022989"/>
    </source>
</evidence>
<evidence type="ECO:0000256" key="2">
    <source>
        <dbReference type="ARBA" id="ARBA00008240"/>
    </source>
</evidence>
<accession>A0A120FWF1</accession>
<dbReference type="InterPro" id="IPR020846">
    <property type="entry name" value="MFS_dom"/>
</dbReference>
<evidence type="ECO:0000256" key="6">
    <source>
        <dbReference type="ARBA" id="ARBA00022847"/>
    </source>
</evidence>
<keyword evidence="3" id="KW-0813">Transport</keyword>
<evidence type="ECO:0000256" key="8">
    <source>
        <dbReference type="ARBA" id="ARBA00023136"/>
    </source>
</evidence>
<dbReference type="Gene3D" id="1.20.1250.20">
    <property type="entry name" value="MFS general substrate transporter like domains"/>
    <property type="match status" value="2"/>
</dbReference>
<dbReference type="EMBL" id="LCYC01000064">
    <property type="protein sequence ID" value="KWV69824.1"/>
    <property type="molecule type" value="Genomic_DNA"/>
</dbReference>
<comment type="subcellular location">
    <subcellularLocation>
        <location evidence="1">Cell membrane</location>
        <topology evidence="1">Multi-pass membrane protein</topology>
    </subcellularLocation>
</comment>